<name>X1C8X2_9ZZZZ</name>
<feature type="non-terminal residue" evidence="2">
    <location>
        <position position="1"/>
    </location>
</feature>
<organism evidence="2">
    <name type="scientific">marine sediment metagenome</name>
    <dbReference type="NCBI Taxonomy" id="412755"/>
    <lineage>
        <taxon>unclassified sequences</taxon>
        <taxon>metagenomes</taxon>
        <taxon>ecological metagenomes</taxon>
    </lineage>
</organism>
<dbReference type="Pfam" id="PF00483">
    <property type="entry name" value="NTP_transferase"/>
    <property type="match status" value="1"/>
</dbReference>
<proteinExistence type="predicted"/>
<dbReference type="InterPro" id="IPR029044">
    <property type="entry name" value="Nucleotide-diphossugar_trans"/>
</dbReference>
<feature type="domain" description="Nucleotidyl transferase" evidence="1">
    <location>
        <begin position="21"/>
        <end position="199"/>
    </location>
</feature>
<evidence type="ECO:0000313" key="2">
    <source>
        <dbReference type="EMBL" id="GAH03832.1"/>
    </source>
</evidence>
<protein>
    <recommendedName>
        <fullName evidence="1">Nucleotidyl transferase domain-containing protein</fullName>
    </recommendedName>
</protein>
<dbReference type="Gene3D" id="3.90.550.10">
    <property type="entry name" value="Spore Coat Polysaccharide Biosynthesis Protein SpsA, Chain A"/>
    <property type="match status" value="1"/>
</dbReference>
<reference evidence="2" key="1">
    <citation type="journal article" date="2014" name="Front. Microbiol.">
        <title>High frequency of phylogenetically diverse reductive dehalogenase-homologous genes in deep subseafloor sedimentary metagenomes.</title>
        <authorList>
            <person name="Kawai M."/>
            <person name="Futagami T."/>
            <person name="Toyoda A."/>
            <person name="Takaki Y."/>
            <person name="Nishi S."/>
            <person name="Hori S."/>
            <person name="Arai W."/>
            <person name="Tsubouchi T."/>
            <person name="Morono Y."/>
            <person name="Uchiyama I."/>
            <person name="Ito T."/>
            <person name="Fujiyama A."/>
            <person name="Inagaki F."/>
            <person name="Takami H."/>
        </authorList>
    </citation>
    <scope>NUCLEOTIDE SEQUENCE</scope>
    <source>
        <strain evidence="2">Expedition CK06-06</strain>
    </source>
</reference>
<comment type="caution">
    <text evidence="2">The sequence shown here is derived from an EMBL/GenBank/DDBJ whole genome shotgun (WGS) entry which is preliminary data.</text>
</comment>
<sequence length="208" mass="23661">ASRRIVVTFNSFPSLIMLSRSLGKHGFEDIVICINKRYTKHFQHEFRDYLVNITVIENDRSLGSAGEILGAKDMLKESFLLHFSDELTPINLTELVGFHKVRKTSIGTLAVVKNVPLDVGLVELDGHRVKQLIEKPMLNKSAWAGIGVFEPEIFDFIKVGDDFARSVFPKVLQDNKRLFAYQSPVLWQDIGILSHYKRVCEMAERGDL</sequence>
<dbReference type="InterPro" id="IPR050486">
    <property type="entry name" value="Mannose-1P_guanyltransferase"/>
</dbReference>
<dbReference type="SUPFAM" id="SSF53448">
    <property type="entry name" value="Nucleotide-diphospho-sugar transferases"/>
    <property type="match status" value="1"/>
</dbReference>
<dbReference type="PANTHER" id="PTHR22572">
    <property type="entry name" value="SUGAR-1-PHOSPHATE GUANYL TRANSFERASE"/>
    <property type="match status" value="1"/>
</dbReference>
<gene>
    <name evidence="2" type="ORF">S01H4_37965</name>
</gene>
<dbReference type="InterPro" id="IPR005835">
    <property type="entry name" value="NTP_transferase_dom"/>
</dbReference>
<dbReference type="AlphaFoldDB" id="X1C8X2"/>
<dbReference type="EMBL" id="BART01020433">
    <property type="protein sequence ID" value="GAH03832.1"/>
    <property type="molecule type" value="Genomic_DNA"/>
</dbReference>
<accession>X1C8X2</accession>
<evidence type="ECO:0000259" key="1">
    <source>
        <dbReference type="Pfam" id="PF00483"/>
    </source>
</evidence>